<dbReference type="InterPro" id="IPR011990">
    <property type="entry name" value="TPR-like_helical_dom_sf"/>
</dbReference>
<dbReference type="InterPro" id="IPR019734">
    <property type="entry name" value="TPR_rpt"/>
</dbReference>
<proteinExistence type="predicted"/>
<dbReference type="SMART" id="SM00028">
    <property type="entry name" value="TPR"/>
    <property type="match status" value="2"/>
</dbReference>
<dbReference type="SUPFAM" id="SSF48452">
    <property type="entry name" value="TPR-like"/>
    <property type="match status" value="1"/>
</dbReference>
<protein>
    <submittedName>
        <fullName evidence="5">WG repeat-containing protein</fullName>
    </submittedName>
</protein>
<evidence type="ECO:0000259" key="4">
    <source>
        <dbReference type="Pfam" id="PF13240"/>
    </source>
</evidence>
<dbReference type="Gene3D" id="1.25.40.10">
    <property type="entry name" value="Tetratricopeptide repeat domain"/>
    <property type="match status" value="1"/>
</dbReference>
<keyword evidence="3" id="KW-1133">Transmembrane helix</keyword>
<dbReference type="RefSeq" id="WP_262580825.1">
    <property type="nucleotide sequence ID" value="NZ_JAOQJV010000002.1"/>
</dbReference>
<dbReference type="EMBL" id="JAOQJV010000002">
    <property type="protein sequence ID" value="MCU6699076.1"/>
    <property type="molecule type" value="Genomic_DNA"/>
</dbReference>
<dbReference type="InterPro" id="IPR026870">
    <property type="entry name" value="Zinc_ribbon_dom"/>
</dbReference>
<keyword evidence="6" id="KW-1185">Reference proteome</keyword>
<dbReference type="Pfam" id="PF14559">
    <property type="entry name" value="TPR_19"/>
    <property type="match status" value="1"/>
</dbReference>
<dbReference type="PANTHER" id="PTHR37841">
    <property type="entry name" value="GLR2918 PROTEIN"/>
    <property type="match status" value="1"/>
</dbReference>
<dbReference type="Pfam" id="PF14903">
    <property type="entry name" value="WG_beta_rep"/>
    <property type="match status" value="2"/>
</dbReference>
<evidence type="ECO:0000256" key="1">
    <source>
        <dbReference type="PROSITE-ProRule" id="PRU00339"/>
    </source>
</evidence>
<keyword evidence="3" id="KW-0472">Membrane</keyword>
<feature type="region of interest" description="Disordered" evidence="2">
    <location>
        <begin position="466"/>
        <end position="493"/>
    </location>
</feature>
<evidence type="ECO:0000313" key="5">
    <source>
        <dbReference type="EMBL" id="MCU6699076.1"/>
    </source>
</evidence>
<sequence>MICKKCDTPNDDDAKYCMHCGADLEEQKSQKVKKKNKTLIGVIVAMAVILIAVVIAVILVMHSNDVKKQEEYKQYISQGDKYLEDLDYDKAEDAYLSAINLDPKQEDPYLALADLYLTQEEYDKAIEILKKAEKNTGGNGGASSKVKEKKEETEKIIEDIKNAEKYSWVVQPEIEADEIYYLSGYNSKDVCKNTECKQMISDYAVIRKGDTYGLINSDGKWYKDLECTNITTVIGYYELQTKETMYSAELDTDTNDFVLYENDELRSDVAMVGDIYGAQGEYYYCGSMHNWMETCMTPLRWELNPLEEAAPVQEMTAVYTEDDGDPSVWLEENGKKYAVWKDNKAVTEFEYDECGSLESGLLAAKKDGKWGYIDESGKTVIPFEYDVSWKHYASPYPDTDMGEYCYAATEGYVPLVKDGKWEMRNTENKIVIPSGTFEEILPVHNGRCWVKKDGKWGVIEFEKAVKDSEDDKDNEDPTEEDTDKNETSDSNADALIQKITRTWTNEGNVWNNTYTTTFNADGSVTSEGWRNKDTGIYEVTGPTTIKATFNSNQVDSPGTGWESIDGYTYSVTYEYDAGSNTLYATYDDTFKSGYMSNASDGYLH</sequence>
<dbReference type="Proteomes" id="UP001207605">
    <property type="component" value="Unassembled WGS sequence"/>
</dbReference>
<dbReference type="InterPro" id="IPR032774">
    <property type="entry name" value="WG_beta_rep"/>
</dbReference>
<gene>
    <name evidence="5" type="ORF">OCV65_02295</name>
</gene>
<organism evidence="5 6">
    <name type="scientific">Dorea ammoniilytica</name>
    <dbReference type="NCBI Taxonomy" id="2981788"/>
    <lineage>
        <taxon>Bacteria</taxon>
        <taxon>Bacillati</taxon>
        <taxon>Bacillota</taxon>
        <taxon>Clostridia</taxon>
        <taxon>Lachnospirales</taxon>
        <taxon>Lachnospiraceae</taxon>
        <taxon>Dorea</taxon>
    </lineage>
</organism>
<keyword evidence="1" id="KW-0802">TPR repeat</keyword>
<evidence type="ECO:0000313" key="6">
    <source>
        <dbReference type="Proteomes" id="UP001207605"/>
    </source>
</evidence>
<feature type="repeat" description="TPR" evidence="1">
    <location>
        <begin position="72"/>
        <end position="105"/>
    </location>
</feature>
<feature type="domain" description="Zinc-ribbon" evidence="4">
    <location>
        <begin position="3"/>
        <end position="24"/>
    </location>
</feature>
<feature type="compositionally biased region" description="Acidic residues" evidence="2">
    <location>
        <begin position="470"/>
        <end position="483"/>
    </location>
</feature>
<dbReference type="PROSITE" id="PS50005">
    <property type="entry name" value="TPR"/>
    <property type="match status" value="1"/>
</dbReference>
<dbReference type="Pfam" id="PF13240">
    <property type="entry name" value="Zn_Ribbon_1"/>
    <property type="match status" value="1"/>
</dbReference>
<accession>A0ABT2S3B2</accession>
<dbReference type="PANTHER" id="PTHR37841:SF1">
    <property type="entry name" value="DUF3298 DOMAIN-CONTAINING PROTEIN"/>
    <property type="match status" value="1"/>
</dbReference>
<feature type="transmembrane region" description="Helical" evidence="3">
    <location>
        <begin position="38"/>
        <end position="61"/>
    </location>
</feature>
<keyword evidence="3" id="KW-0812">Transmembrane</keyword>
<evidence type="ECO:0000256" key="3">
    <source>
        <dbReference type="SAM" id="Phobius"/>
    </source>
</evidence>
<evidence type="ECO:0000256" key="2">
    <source>
        <dbReference type="SAM" id="MobiDB-lite"/>
    </source>
</evidence>
<reference evidence="5 6" key="1">
    <citation type="journal article" date="2021" name="ISME Commun">
        <title>Automated analysis of genomic sequences facilitates high-throughput and comprehensive description of bacteria.</title>
        <authorList>
            <person name="Hitch T.C.A."/>
        </authorList>
    </citation>
    <scope>NUCLEOTIDE SEQUENCE [LARGE SCALE GENOMIC DNA]</scope>
    <source>
        <strain evidence="5 6">Sanger_02</strain>
    </source>
</reference>
<name>A0ABT2S3B2_9FIRM</name>
<comment type="caution">
    <text evidence="5">The sequence shown here is derived from an EMBL/GenBank/DDBJ whole genome shotgun (WGS) entry which is preliminary data.</text>
</comment>